<protein>
    <submittedName>
        <fullName evidence="1">Uncharacterized protein</fullName>
    </submittedName>
</protein>
<accession>A0ACB7G2Q6</accession>
<dbReference type="Proteomes" id="UP000091857">
    <property type="component" value="Chromosome 18"/>
</dbReference>
<keyword evidence="2" id="KW-1185">Reference proteome</keyword>
<evidence type="ECO:0000313" key="2">
    <source>
        <dbReference type="Proteomes" id="UP000091857"/>
    </source>
</evidence>
<reference evidence="2" key="1">
    <citation type="journal article" date="2016" name="Nat. Biotechnol.">
        <title>Sequencing wild and cultivated cassava and related species reveals extensive interspecific hybridization and genetic diversity.</title>
        <authorList>
            <person name="Bredeson J.V."/>
            <person name="Lyons J.B."/>
            <person name="Prochnik S.E."/>
            <person name="Wu G.A."/>
            <person name="Ha C.M."/>
            <person name="Edsinger-Gonzales E."/>
            <person name="Grimwood J."/>
            <person name="Schmutz J."/>
            <person name="Rabbi I.Y."/>
            <person name="Egesi C."/>
            <person name="Nauluvula P."/>
            <person name="Lebot V."/>
            <person name="Ndunguru J."/>
            <person name="Mkamilo G."/>
            <person name="Bart R.S."/>
            <person name="Setter T.L."/>
            <person name="Gleadow R.M."/>
            <person name="Kulakow P."/>
            <person name="Ferguson M.E."/>
            <person name="Rounsley S."/>
            <person name="Rokhsar D.S."/>
        </authorList>
    </citation>
    <scope>NUCLEOTIDE SEQUENCE [LARGE SCALE GENOMIC DNA]</scope>
    <source>
        <strain evidence="2">cv. AM560-2</strain>
    </source>
</reference>
<sequence length="286" mass="33169">MLRDDKYESQDFGACGYKWKLVLYPYGNFKRGVSDHISLYLAMEEAKEIHPGSQVEVILKFFVYDHIRDKFLTIQYDRTCRYHSLKTENGFDKLISLELFEDCSNGYLVDDCCLFGIEVNVINNEGKGEKISIIKEPKNGTFTWKIENFSAIQESCYRSEEFTVANLKWRLLLYPKGDSRASGKSLSLFLELLDNSAHPQLRVFTKYNLMVKRQLLHNHRELTGSDWFTSKSSLTWGFSDFMPLSDIHNLSKTFLVKDSLIVEAKITLLADVEGLFQNCKRIKIDC</sequence>
<evidence type="ECO:0000313" key="1">
    <source>
        <dbReference type="EMBL" id="KAG8633813.1"/>
    </source>
</evidence>
<proteinExistence type="predicted"/>
<comment type="caution">
    <text evidence="1">The sequence shown here is derived from an EMBL/GenBank/DDBJ whole genome shotgun (WGS) entry which is preliminary data.</text>
</comment>
<name>A0ACB7G2Q6_MANES</name>
<gene>
    <name evidence="1" type="ORF">MANES_18G142251v8</name>
</gene>
<organism evidence="1 2">
    <name type="scientific">Manihot esculenta</name>
    <name type="common">Cassava</name>
    <name type="synonym">Jatropha manihot</name>
    <dbReference type="NCBI Taxonomy" id="3983"/>
    <lineage>
        <taxon>Eukaryota</taxon>
        <taxon>Viridiplantae</taxon>
        <taxon>Streptophyta</taxon>
        <taxon>Embryophyta</taxon>
        <taxon>Tracheophyta</taxon>
        <taxon>Spermatophyta</taxon>
        <taxon>Magnoliopsida</taxon>
        <taxon>eudicotyledons</taxon>
        <taxon>Gunneridae</taxon>
        <taxon>Pentapetalae</taxon>
        <taxon>rosids</taxon>
        <taxon>fabids</taxon>
        <taxon>Malpighiales</taxon>
        <taxon>Euphorbiaceae</taxon>
        <taxon>Crotonoideae</taxon>
        <taxon>Manihoteae</taxon>
        <taxon>Manihot</taxon>
    </lineage>
</organism>
<dbReference type="EMBL" id="CM004404">
    <property type="protein sequence ID" value="KAG8633813.1"/>
    <property type="molecule type" value="Genomic_DNA"/>
</dbReference>